<gene>
    <name evidence="2" type="ORF">PUT78_18135</name>
</gene>
<name>A0ABT5TFT0_9RHOB</name>
<organism evidence="2 3">
    <name type="scientific">Roseinatronobacter alkalisoli</name>
    <dbReference type="NCBI Taxonomy" id="3028235"/>
    <lineage>
        <taxon>Bacteria</taxon>
        <taxon>Pseudomonadati</taxon>
        <taxon>Pseudomonadota</taxon>
        <taxon>Alphaproteobacteria</taxon>
        <taxon>Rhodobacterales</taxon>
        <taxon>Paracoccaceae</taxon>
        <taxon>Roseinatronobacter</taxon>
    </lineage>
</organism>
<dbReference type="InterPro" id="IPR036397">
    <property type="entry name" value="RNaseH_sf"/>
</dbReference>
<accession>A0ABT5TFT0</accession>
<feature type="domain" description="Tc1-like transposase DDE" evidence="1">
    <location>
        <begin position="144"/>
        <end position="285"/>
    </location>
</feature>
<dbReference type="InterPro" id="IPR038717">
    <property type="entry name" value="Tc1-like_DDE_dom"/>
</dbReference>
<dbReference type="Gene3D" id="3.30.420.10">
    <property type="entry name" value="Ribonuclease H-like superfamily/Ribonuclease H"/>
    <property type="match status" value="1"/>
</dbReference>
<dbReference type="InterPro" id="IPR047655">
    <property type="entry name" value="Transpos_IS630-like"/>
</dbReference>
<dbReference type="Proteomes" id="UP001431784">
    <property type="component" value="Unassembled WGS sequence"/>
</dbReference>
<dbReference type="RefSeq" id="WP_274353681.1">
    <property type="nucleotide sequence ID" value="NZ_JAQZSM010000023.1"/>
</dbReference>
<comment type="caution">
    <text evidence="2">The sequence shown here is derived from an EMBL/GenBank/DDBJ whole genome shotgun (WGS) entry which is preliminary data.</text>
</comment>
<evidence type="ECO:0000313" key="2">
    <source>
        <dbReference type="EMBL" id="MDD7973007.1"/>
    </source>
</evidence>
<proteinExistence type="predicted"/>
<dbReference type="EMBL" id="JAQZSM010000023">
    <property type="protein sequence ID" value="MDD7973007.1"/>
    <property type="molecule type" value="Genomic_DNA"/>
</dbReference>
<dbReference type="Gene3D" id="1.10.10.10">
    <property type="entry name" value="Winged helix-like DNA-binding domain superfamily/Winged helix DNA-binding domain"/>
    <property type="match status" value="1"/>
</dbReference>
<dbReference type="PROSITE" id="PS51257">
    <property type="entry name" value="PROKAR_LIPOPROTEIN"/>
    <property type="match status" value="1"/>
</dbReference>
<dbReference type="Pfam" id="PF13358">
    <property type="entry name" value="DDE_3"/>
    <property type="match status" value="1"/>
</dbReference>
<dbReference type="PANTHER" id="PTHR46564">
    <property type="entry name" value="TRANSPOSASE"/>
    <property type="match status" value="1"/>
</dbReference>
<keyword evidence="3" id="KW-1185">Reference proteome</keyword>
<reference evidence="2" key="1">
    <citation type="submission" date="2023-02" db="EMBL/GenBank/DDBJ databases">
        <title>Description of Roseinatronobacter alkalisoli sp. nov., an alkaliphilic bacerium isolated from soda soil.</title>
        <authorList>
            <person name="Wei W."/>
        </authorList>
    </citation>
    <scope>NUCLEOTIDE SEQUENCE</scope>
    <source>
        <strain evidence="2">HJB301</strain>
    </source>
</reference>
<dbReference type="SUPFAM" id="SSF46689">
    <property type="entry name" value="Homeodomain-like"/>
    <property type="match status" value="1"/>
</dbReference>
<dbReference type="NCBIfam" id="NF033545">
    <property type="entry name" value="transpos_IS630"/>
    <property type="match status" value="1"/>
</dbReference>
<sequence>MTKPYSDDLRERVVAAMQSGTSCRSVAARFGVAPSSVVKWTRRVAQTGSVSPAQMGGYRRPILEPHRDWLLDQVRACPHITLALLQEMLAGRGITVSHDTVWRFLRGCGFSFKKTMVADERERPDVKRRRDRWQRHQGRIDPTRLVFIDETWVKTNMAPLRGWAPKGERLPGAAPFGHWNTSTFIAALRHDRIDAPWVFDGPVNGEIFRTYVERILVPTLRAGDVVVMDNLGSHKSQAVRQAIHAASAHLLFLPPYSPDLNPIEQAFAKLKHWIRTAAPRSRDTLWRSVGTILNRFTPDECANYLRNAGYASV</sequence>
<dbReference type="InterPro" id="IPR009057">
    <property type="entry name" value="Homeodomain-like_sf"/>
</dbReference>
<evidence type="ECO:0000313" key="3">
    <source>
        <dbReference type="Proteomes" id="UP001431784"/>
    </source>
</evidence>
<evidence type="ECO:0000259" key="1">
    <source>
        <dbReference type="Pfam" id="PF13358"/>
    </source>
</evidence>
<dbReference type="PANTHER" id="PTHR46564:SF1">
    <property type="entry name" value="TRANSPOSASE"/>
    <property type="match status" value="1"/>
</dbReference>
<dbReference type="InterPro" id="IPR036388">
    <property type="entry name" value="WH-like_DNA-bd_sf"/>
</dbReference>
<protein>
    <submittedName>
        <fullName evidence="2">IS630 family transposase</fullName>
    </submittedName>
</protein>